<dbReference type="EMBL" id="BMMZ01000003">
    <property type="protein sequence ID" value="GGL58376.1"/>
    <property type="molecule type" value="Genomic_DNA"/>
</dbReference>
<dbReference type="GO" id="GO:0018104">
    <property type="term" value="P:peptidoglycan-protein cross-linking"/>
    <property type="evidence" value="ECO:0007669"/>
    <property type="project" value="TreeGrafter"/>
</dbReference>
<evidence type="ECO:0000256" key="3">
    <source>
        <dbReference type="ARBA" id="ARBA00022960"/>
    </source>
</evidence>
<keyword evidence="3 6" id="KW-0133">Cell shape</keyword>
<sequence length="259" mass="28230">MSRISVRSAGFIRVAVAGVFALALALGLTISSQPAAEAKTTYVTSKYQPAKYGQDNAKVKNVQLRLAAGGFMKSKYVTGYYGDVTKKAVKSFRKSVGLKPTSGKKVTKKTWKALVKATGKVKKSSGGSSTSTKSGKIDKRCLTGGRVLCVNETTSKLYYVNHNKVVKTMDARFGCGGTTREGVFTVFRKVRHDWSREYGSPMPLSMYFSGGEAVHYSADFAARGYAGCSHGCVNIRDRSTLRWVYARIKVGDRVVVYFS</sequence>
<feature type="active site" description="Nucleophile" evidence="6">
    <location>
        <position position="232"/>
    </location>
</feature>
<keyword evidence="2" id="KW-0808">Transferase</keyword>
<dbReference type="CDD" id="cd16913">
    <property type="entry name" value="YkuD_like"/>
    <property type="match status" value="1"/>
</dbReference>
<organism evidence="8 9">
    <name type="scientific">Microlunatus endophyticus</name>
    <dbReference type="NCBI Taxonomy" id="1716077"/>
    <lineage>
        <taxon>Bacteria</taxon>
        <taxon>Bacillati</taxon>
        <taxon>Actinomycetota</taxon>
        <taxon>Actinomycetes</taxon>
        <taxon>Propionibacteriales</taxon>
        <taxon>Propionibacteriaceae</taxon>
        <taxon>Microlunatus</taxon>
    </lineage>
</organism>
<name>A0A917W1L8_9ACTN</name>
<accession>A0A917W1L8</accession>
<dbReference type="InterPro" id="IPR005490">
    <property type="entry name" value="LD_TPept_cat_dom"/>
</dbReference>
<dbReference type="AlphaFoldDB" id="A0A917W1L8"/>
<dbReference type="SUPFAM" id="SSF141523">
    <property type="entry name" value="L,D-transpeptidase catalytic domain-like"/>
    <property type="match status" value="1"/>
</dbReference>
<dbReference type="InterPro" id="IPR036366">
    <property type="entry name" value="PGBDSf"/>
</dbReference>
<dbReference type="Pfam" id="PF01471">
    <property type="entry name" value="PG_binding_1"/>
    <property type="match status" value="1"/>
</dbReference>
<dbReference type="SUPFAM" id="SSF47090">
    <property type="entry name" value="PGBD-like"/>
    <property type="match status" value="1"/>
</dbReference>
<dbReference type="Pfam" id="PF03734">
    <property type="entry name" value="YkuD"/>
    <property type="match status" value="1"/>
</dbReference>
<evidence type="ECO:0000256" key="5">
    <source>
        <dbReference type="ARBA" id="ARBA00023316"/>
    </source>
</evidence>
<dbReference type="GO" id="GO:0071555">
    <property type="term" value="P:cell wall organization"/>
    <property type="evidence" value="ECO:0007669"/>
    <property type="project" value="UniProtKB-UniRule"/>
</dbReference>
<reference evidence="8" key="1">
    <citation type="journal article" date="2014" name="Int. J. Syst. Evol. Microbiol.">
        <title>Complete genome sequence of Corynebacterium casei LMG S-19264T (=DSM 44701T), isolated from a smear-ripened cheese.</title>
        <authorList>
            <consortium name="US DOE Joint Genome Institute (JGI-PGF)"/>
            <person name="Walter F."/>
            <person name="Albersmeier A."/>
            <person name="Kalinowski J."/>
            <person name="Ruckert C."/>
        </authorList>
    </citation>
    <scope>NUCLEOTIDE SEQUENCE</scope>
    <source>
        <strain evidence="8">CGMCC 4.7306</strain>
    </source>
</reference>
<feature type="active site" description="Proton donor/acceptor" evidence="6">
    <location>
        <position position="215"/>
    </location>
</feature>
<gene>
    <name evidence="8" type="ORF">GCM10011575_16000</name>
</gene>
<dbReference type="Proteomes" id="UP000613840">
    <property type="component" value="Unassembled WGS sequence"/>
</dbReference>
<comment type="caution">
    <text evidence="8">The sequence shown here is derived from an EMBL/GenBank/DDBJ whole genome shotgun (WGS) entry which is preliminary data.</text>
</comment>
<dbReference type="GO" id="GO:0071972">
    <property type="term" value="F:peptidoglycan L,D-transpeptidase activity"/>
    <property type="evidence" value="ECO:0007669"/>
    <property type="project" value="TreeGrafter"/>
</dbReference>
<dbReference type="PANTHER" id="PTHR30582">
    <property type="entry name" value="L,D-TRANSPEPTIDASE"/>
    <property type="match status" value="1"/>
</dbReference>
<keyword evidence="4 6" id="KW-0573">Peptidoglycan synthesis</keyword>
<protein>
    <submittedName>
        <fullName evidence="8">Lipoprotein</fullName>
    </submittedName>
</protein>
<dbReference type="PROSITE" id="PS52029">
    <property type="entry name" value="LD_TPASE"/>
    <property type="match status" value="1"/>
</dbReference>
<dbReference type="PANTHER" id="PTHR30582:SF33">
    <property type="entry name" value="EXPORTED PROTEIN"/>
    <property type="match status" value="1"/>
</dbReference>
<evidence type="ECO:0000259" key="7">
    <source>
        <dbReference type="PROSITE" id="PS52029"/>
    </source>
</evidence>
<comment type="pathway">
    <text evidence="1 6">Cell wall biogenesis; peptidoglycan biosynthesis.</text>
</comment>
<evidence type="ECO:0000256" key="4">
    <source>
        <dbReference type="ARBA" id="ARBA00022984"/>
    </source>
</evidence>
<evidence type="ECO:0000256" key="6">
    <source>
        <dbReference type="PROSITE-ProRule" id="PRU01373"/>
    </source>
</evidence>
<proteinExistence type="predicted"/>
<dbReference type="Gene3D" id="2.40.440.10">
    <property type="entry name" value="L,D-transpeptidase catalytic domain-like"/>
    <property type="match status" value="1"/>
</dbReference>
<dbReference type="InterPro" id="IPR036365">
    <property type="entry name" value="PGBD-like_sf"/>
</dbReference>
<dbReference type="RefSeq" id="WP_188894662.1">
    <property type="nucleotide sequence ID" value="NZ_BMMZ01000003.1"/>
</dbReference>
<evidence type="ECO:0000256" key="2">
    <source>
        <dbReference type="ARBA" id="ARBA00022679"/>
    </source>
</evidence>
<dbReference type="GO" id="GO:0016740">
    <property type="term" value="F:transferase activity"/>
    <property type="evidence" value="ECO:0007669"/>
    <property type="project" value="UniProtKB-KW"/>
</dbReference>
<evidence type="ECO:0000313" key="9">
    <source>
        <dbReference type="Proteomes" id="UP000613840"/>
    </source>
</evidence>
<evidence type="ECO:0000313" key="8">
    <source>
        <dbReference type="EMBL" id="GGL58376.1"/>
    </source>
</evidence>
<dbReference type="InterPro" id="IPR002477">
    <property type="entry name" value="Peptidoglycan-bd-like"/>
</dbReference>
<evidence type="ECO:0000256" key="1">
    <source>
        <dbReference type="ARBA" id="ARBA00004752"/>
    </source>
</evidence>
<reference evidence="8" key="2">
    <citation type="submission" date="2020-09" db="EMBL/GenBank/DDBJ databases">
        <authorList>
            <person name="Sun Q."/>
            <person name="Zhou Y."/>
        </authorList>
    </citation>
    <scope>NUCLEOTIDE SEQUENCE</scope>
    <source>
        <strain evidence="8">CGMCC 4.7306</strain>
    </source>
</reference>
<feature type="domain" description="L,D-TPase catalytic" evidence="7">
    <location>
        <begin position="146"/>
        <end position="257"/>
    </location>
</feature>
<keyword evidence="8" id="KW-0449">Lipoprotein</keyword>
<dbReference type="GO" id="GO:0008360">
    <property type="term" value="P:regulation of cell shape"/>
    <property type="evidence" value="ECO:0007669"/>
    <property type="project" value="UniProtKB-UniRule"/>
</dbReference>
<keyword evidence="9" id="KW-1185">Reference proteome</keyword>
<dbReference type="GO" id="GO:0005576">
    <property type="term" value="C:extracellular region"/>
    <property type="evidence" value="ECO:0007669"/>
    <property type="project" value="TreeGrafter"/>
</dbReference>
<dbReference type="InterPro" id="IPR050979">
    <property type="entry name" value="LD-transpeptidase"/>
</dbReference>
<dbReference type="InterPro" id="IPR038063">
    <property type="entry name" value="Transpep_catalytic_dom"/>
</dbReference>
<keyword evidence="5 6" id="KW-0961">Cell wall biogenesis/degradation</keyword>
<dbReference type="Gene3D" id="1.10.101.10">
    <property type="entry name" value="PGBD-like superfamily/PGBD"/>
    <property type="match status" value="1"/>
</dbReference>